<accession>A0A2Z4Y591</accession>
<proteinExistence type="predicted"/>
<name>A0A2Z4Y591_SUMC1</name>
<sequence length="48" mass="5586">MNGAFRYRVVRERTGKQKDFLSSHALRKLVLFESAFACGIFHYATIYS</sequence>
<evidence type="ECO:0000313" key="1">
    <source>
        <dbReference type="EMBL" id="AXA35683.1"/>
    </source>
</evidence>
<organism evidence="1 2">
    <name type="scientific">Sumerlaea chitinivorans</name>
    <dbReference type="NCBI Taxonomy" id="2250252"/>
    <lineage>
        <taxon>Bacteria</taxon>
        <taxon>Candidatus Sumerlaeota</taxon>
        <taxon>Candidatus Sumerlaeia</taxon>
        <taxon>Candidatus Sumerlaeales</taxon>
        <taxon>Candidatus Sumerlaeaceae</taxon>
        <taxon>Candidatus Sumerlaea</taxon>
    </lineage>
</organism>
<protein>
    <submittedName>
        <fullName evidence="1">Uncharacterized protein</fullName>
    </submittedName>
</protein>
<dbReference type="KEGG" id="schv:BRCON_0906"/>
<dbReference type="AlphaFoldDB" id="A0A2Z4Y591"/>
<evidence type="ECO:0000313" key="2">
    <source>
        <dbReference type="Proteomes" id="UP000262583"/>
    </source>
</evidence>
<reference evidence="1 2" key="1">
    <citation type="submission" date="2018-05" db="EMBL/GenBank/DDBJ databases">
        <title>A metagenomic window into the 2 km-deep terrestrial subsurface aquifer revealed taxonomically and functionally diverse microbial community comprising novel uncultured bacterial lineages.</title>
        <authorList>
            <person name="Kadnikov V.V."/>
            <person name="Mardanov A.V."/>
            <person name="Beletsky A.V."/>
            <person name="Banks D."/>
            <person name="Pimenov N.V."/>
            <person name="Frank Y.A."/>
            <person name="Karnachuk O.V."/>
            <person name="Ravin N.V."/>
        </authorList>
    </citation>
    <scope>NUCLEOTIDE SEQUENCE [LARGE SCALE GENOMIC DNA]</scope>
    <source>
        <strain evidence="1">BY</strain>
    </source>
</reference>
<dbReference type="EMBL" id="CP030759">
    <property type="protein sequence ID" value="AXA35683.1"/>
    <property type="molecule type" value="Genomic_DNA"/>
</dbReference>
<dbReference type="Proteomes" id="UP000262583">
    <property type="component" value="Chromosome"/>
</dbReference>
<gene>
    <name evidence="1" type="ORF">BRCON_0906</name>
</gene>